<evidence type="ECO:0000313" key="2">
    <source>
        <dbReference type="EMBL" id="MEU7292311.1"/>
    </source>
</evidence>
<evidence type="ECO:0000313" key="3">
    <source>
        <dbReference type="Proteomes" id="UP001551210"/>
    </source>
</evidence>
<dbReference type="EMBL" id="JBEZAM010000003">
    <property type="protein sequence ID" value="MEU7292311.1"/>
    <property type="molecule type" value="Genomic_DNA"/>
</dbReference>
<organism evidence="2 3">
    <name type="scientific">Streptomyces exfoliatus</name>
    <name type="common">Streptomyces hydrogenans</name>
    <dbReference type="NCBI Taxonomy" id="1905"/>
    <lineage>
        <taxon>Bacteria</taxon>
        <taxon>Bacillati</taxon>
        <taxon>Actinomycetota</taxon>
        <taxon>Actinomycetes</taxon>
        <taxon>Kitasatosporales</taxon>
        <taxon>Streptomycetaceae</taxon>
        <taxon>Streptomyces</taxon>
    </lineage>
</organism>
<proteinExistence type="predicted"/>
<comment type="caution">
    <text evidence="2">The sequence shown here is derived from an EMBL/GenBank/DDBJ whole genome shotgun (WGS) entry which is preliminary data.</text>
</comment>
<keyword evidence="1" id="KW-0732">Signal</keyword>
<reference evidence="2 3" key="1">
    <citation type="submission" date="2024-06" db="EMBL/GenBank/DDBJ databases">
        <title>The Natural Products Discovery Center: Release of the First 8490 Sequenced Strains for Exploring Actinobacteria Biosynthetic Diversity.</title>
        <authorList>
            <person name="Kalkreuter E."/>
            <person name="Kautsar S.A."/>
            <person name="Yang D."/>
            <person name="Bader C.D."/>
            <person name="Teijaro C.N."/>
            <person name="Fluegel L."/>
            <person name="Davis C.M."/>
            <person name="Simpson J.R."/>
            <person name="Lauterbach L."/>
            <person name="Steele A.D."/>
            <person name="Gui C."/>
            <person name="Meng S."/>
            <person name="Li G."/>
            <person name="Viehrig K."/>
            <person name="Ye F."/>
            <person name="Su P."/>
            <person name="Kiefer A.F."/>
            <person name="Nichols A."/>
            <person name="Cepeda A.J."/>
            <person name="Yan W."/>
            <person name="Fan B."/>
            <person name="Jiang Y."/>
            <person name="Adhikari A."/>
            <person name="Zheng C.-J."/>
            <person name="Schuster L."/>
            <person name="Cowan T.M."/>
            <person name="Smanski M.J."/>
            <person name="Chevrette M.G."/>
            <person name="De Carvalho L.P.S."/>
            <person name="Shen B."/>
        </authorList>
    </citation>
    <scope>NUCLEOTIDE SEQUENCE [LARGE SCALE GENOMIC DNA]</scope>
    <source>
        <strain evidence="2 3">NPDC045705</strain>
    </source>
</reference>
<dbReference type="Proteomes" id="UP001551210">
    <property type="component" value="Unassembled WGS sequence"/>
</dbReference>
<evidence type="ECO:0008006" key="4">
    <source>
        <dbReference type="Google" id="ProtNLM"/>
    </source>
</evidence>
<name>A0ABV3CRQ0_STREX</name>
<gene>
    <name evidence="2" type="ORF">AB0A76_03755</name>
</gene>
<evidence type="ECO:0000256" key="1">
    <source>
        <dbReference type="SAM" id="SignalP"/>
    </source>
</evidence>
<protein>
    <recommendedName>
        <fullName evidence="4">Lipoprotein</fullName>
    </recommendedName>
</protein>
<dbReference type="RefSeq" id="WP_359204212.1">
    <property type="nucleotide sequence ID" value="NZ_JBEZAM010000003.1"/>
</dbReference>
<feature type="chain" id="PRO_5045297015" description="Lipoprotein" evidence="1">
    <location>
        <begin position="28"/>
        <end position="196"/>
    </location>
</feature>
<keyword evidence="3" id="KW-1185">Reference proteome</keyword>
<sequence>MTPMKKRKNIMGYIRISQARTTSAALALSVVCLIGASACTSGPEPVAPVVTPPAALSTTHAEESANPAQMAAERVKSRVDPMIAQHLTTHGEGTKSPCRPSAETLFGEKCLAAATSIGSIAGAALAEIKGVAKPGFATLRQASSHTVAAVGGYTELGCADNPTDPSTRSKCVDHASVIAQAPTDLADGLRLGLIGQ</sequence>
<accession>A0ABV3CRQ0</accession>
<feature type="signal peptide" evidence="1">
    <location>
        <begin position="1"/>
        <end position="27"/>
    </location>
</feature>